<name>A0ABQ6JXY4_9MICO</name>
<keyword evidence="1" id="KW-1133">Transmembrane helix</keyword>
<keyword evidence="1" id="KW-0472">Membrane</keyword>
<evidence type="ECO:0000256" key="1">
    <source>
        <dbReference type="SAM" id="Phobius"/>
    </source>
</evidence>
<accession>A0ABQ6JXY4</accession>
<evidence type="ECO:0000313" key="2">
    <source>
        <dbReference type="EMBL" id="GMA91969.1"/>
    </source>
</evidence>
<comment type="caution">
    <text evidence="2">The sequence shown here is derived from an EMBL/GenBank/DDBJ whole genome shotgun (WGS) entry which is preliminary data.</text>
</comment>
<sequence>MRVVVFVISLLIFVGSLVLMGYSFEVGIENGLGAGSMFLGGILGVSLAFAIPFHLLERFD</sequence>
<proteinExistence type="predicted"/>
<reference evidence="3" key="1">
    <citation type="journal article" date="2019" name="Int. J. Syst. Evol. Microbiol.">
        <title>The Global Catalogue of Microorganisms (GCM) 10K type strain sequencing project: providing services to taxonomists for standard genome sequencing and annotation.</title>
        <authorList>
            <consortium name="The Broad Institute Genomics Platform"/>
            <consortium name="The Broad Institute Genome Sequencing Center for Infectious Disease"/>
            <person name="Wu L."/>
            <person name="Ma J."/>
        </authorList>
    </citation>
    <scope>NUCLEOTIDE SEQUENCE [LARGE SCALE GENOMIC DNA]</scope>
    <source>
        <strain evidence="3">NBRC 108755</strain>
    </source>
</reference>
<keyword evidence="1" id="KW-0812">Transmembrane</keyword>
<protein>
    <submittedName>
        <fullName evidence="2">Uncharacterized protein</fullName>
    </submittedName>
</protein>
<dbReference type="Proteomes" id="UP001157069">
    <property type="component" value="Unassembled WGS sequence"/>
</dbReference>
<gene>
    <name evidence="2" type="ORF">GCM10025869_24980</name>
</gene>
<feature type="transmembrane region" description="Helical" evidence="1">
    <location>
        <begin position="37"/>
        <end position="56"/>
    </location>
</feature>
<keyword evidence="3" id="KW-1185">Reference proteome</keyword>
<dbReference type="RefSeq" id="WP_284300555.1">
    <property type="nucleotide sequence ID" value="NZ_BSVA01000001.1"/>
</dbReference>
<dbReference type="EMBL" id="BSVA01000001">
    <property type="protein sequence ID" value="GMA91969.1"/>
    <property type="molecule type" value="Genomic_DNA"/>
</dbReference>
<evidence type="ECO:0000313" key="3">
    <source>
        <dbReference type="Proteomes" id="UP001157069"/>
    </source>
</evidence>
<organism evidence="2 3">
    <name type="scientific">Homoserinibacter gongjuensis</name>
    <dbReference type="NCBI Taxonomy" id="1162968"/>
    <lineage>
        <taxon>Bacteria</taxon>
        <taxon>Bacillati</taxon>
        <taxon>Actinomycetota</taxon>
        <taxon>Actinomycetes</taxon>
        <taxon>Micrococcales</taxon>
        <taxon>Microbacteriaceae</taxon>
        <taxon>Homoserinibacter</taxon>
    </lineage>
</organism>